<gene>
    <name evidence="2" type="ORF">CHC_T00002326001</name>
</gene>
<keyword evidence="3" id="KW-1185">Reference proteome</keyword>
<dbReference type="Gramene" id="CDF33526">
    <property type="protein sequence ID" value="CDF33526"/>
    <property type="gene ID" value="CHC_T00002326001"/>
</dbReference>
<dbReference type="GeneID" id="17321045"/>
<dbReference type="InterPro" id="IPR005135">
    <property type="entry name" value="Endo/exonuclease/phosphatase"/>
</dbReference>
<dbReference type="InterPro" id="IPR036691">
    <property type="entry name" value="Endo/exonu/phosph_ase_sf"/>
</dbReference>
<dbReference type="PANTHER" id="PTHR12121">
    <property type="entry name" value="CARBON CATABOLITE REPRESSOR PROTEIN 4"/>
    <property type="match status" value="1"/>
</dbReference>
<dbReference type="SUPFAM" id="SSF56219">
    <property type="entry name" value="DNase I-like"/>
    <property type="match status" value="1"/>
</dbReference>
<evidence type="ECO:0000313" key="2">
    <source>
        <dbReference type="EMBL" id="CDF33526.1"/>
    </source>
</evidence>
<organism evidence="2 3">
    <name type="scientific">Chondrus crispus</name>
    <name type="common">Carrageen Irish moss</name>
    <name type="synonym">Polymorpha crispa</name>
    <dbReference type="NCBI Taxonomy" id="2769"/>
    <lineage>
        <taxon>Eukaryota</taxon>
        <taxon>Rhodophyta</taxon>
        <taxon>Florideophyceae</taxon>
        <taxon>Rhodymeniophycidae</taxon>
        <taxon>Gigartinales</taxon>
        <taxon>Gigartinaceae</taxon>
        <taxon>Chondrus</taxon>
    </lineage>
</organism>
<dbReference type="Pfam" id="PF03372">
    <property type="entry name" value="Exo_endo_phos"/>
    <property type="match status" value="1"/>
</dbReference>
<protein>
    <recommendedName>
        <fullName evidence="1">Endonuclease/exonuclease/phosphatase domain-containing protein</fullName>
    </recommendedName>
</protein>
<dbReference type="RefSeq" id="XP_005713329.1">
    <property type="nucleotide sequence ID" value="XM_005713272.1"/>
</dbReference>
<dbReference type="GO" id="GO:0000175">
    <property type="term" value="F:3'-5'-RNA exonuclease activity"/>
    <property type="evidence" value="ECO:0007669"/>
    <property type="project" value="TreeGrafter"/>
</dbReference>
<dbReference type="STRING" id="2769.R7Q841"/>
<dbReference type="EMBL" id="HG001649">
    <property type="protein sequence ID" value="CDF33526.1"/>
    <property type="molecule type" value="Genomic_DNA"/>
</dbReference>
<dbReference type="PhylomeDB" id="R7Q841"/>
<dbReference type="KEGG" id="ccp:CHC_T00002326001"/>
<sequence length="363" mass="41343">MAVRKIPKPPPERRMLNLATGEFYNAKTKRPGTFRVVTYNILSEIYANAQAYPRCPSWALAWTYRKRNLIREMAQFDADILCLQEVQADHYEDHFQPYFSRLGYEGCFKVKTRESMGRKGKIDGCATFFRKDMFVLREQHIVEYNAIAHSRTKESRTLNRCLKGNVGLILILDVIDGSGPIVVANTHTYWDPDLTDVKLFQVDVFMQELELLISSRRLGPDVPIILGGDFNSEPVSSVYELISTGTCSLTKPDVPDDIYNVLSSCRLQHNLHMRSTYALTGSEPAFTNYTHNFVGVLDYIWYGSDSIVPTAVMEIPDVQRLFGKEAETNAEDGIPNAQWSSDHVALMADFQLLKRPGMTHHQM</sequence>
<dbReference type="OrthoDB" id="428734at2759"/>
<accession>R7Q841</accession>
<name>R7Q841_CHOCR</name>
<feature type="domain" description="Endonuclease/exonuclease/phosphatase" evidence="1">
    <location>
        <begin position="37"/>
        <end position="343"/>
    </location>
</feature>
<dbReference type="AlphaFoldDB" id="R7Q841"/>
<dbReference type="Proteomes" id="UP000012073">
    <property type="component" value="Unassembled WGS sequence"/>
</dbReference>
<proteinExistence type="predicted"/>
<dbReference type="Gene3D" id="3.60.10.10">
    <property type="entry name" value="Endonuclease/exonuclease/phosphatase"/>
    <property type="match status" value="1"/>
</dbReference>
<evidence type="ECO:0000259" key="1">
    <source>
        <dbReference type="Pfam" id="PF03372"/>
    </source>
</evidence>
<dbReference type="InterPro" id="IPR050410">
    <property type="entry name" value="CCR4/nocturin_mRNA_transcr"/>
</dbReference>
<reference evidence="3" key="1">
    <citation type="journal article" date="2013" name="Proc. Natl. Acad. Sci. U.S.A.">
        <title>Genome structure and metabolic features in the red seaweed Chondrus crispus shed light on evolution of the Archaeplastida.</title>
        <authorList>
            <person name="Collen J."/>
            <person name="Porcel B."/>
            <person name="Carre W."/>
            <person name="Ball S.G."/>
            <person name="Chaparro C."/>
            <person name="Tonon T."/>
            <person name="Barbeyron T."/>
            <person name="Michel G."/>
            <person name="Noel B."/>
            <person name="Valentin K."/>
            <person name="Elias M."/>
            <person name="Artiguenave F."/>
            <person name="Arun A."/>
            <person name="Aury J.M."/>
            <person name="Barbosa-Neto J.F."/>
            <person name="Bothwell J.H."/>
            <person name="Bouget F.Y."/>
            <person name="Brillet L."/>
            <person name="Cabello-Hurtado F."/>
            <person name="Capella-Gutierrez S."/>
            <person name="Charrier B."/>
            <person name="Cladiere L."/>
            <person name="Cock J.M."/>
            <person name="Coelho S.M."/>
            <person name="Colleoni C."/>
            <person name="Czjzek M."/>
            <person name="Da Silva C."/>
            <person name="Delage L."/>
            <person name="Denoeud F."/>
            <person name="Deschamps P."/>
            <person name="Dittami S.M."/>
            <person name="Gabaldon T."/>
            <person name="Gachon C.M."/>
            <person name="Groisillier A."/>
            <person name="Herve C."/>
            <person name="Jabbari K."/>
            <person name="Katinka M."/>
            <person name="Kloareg B."/>
            <person name="Kowalczyk N."/>
            <person name="Labadie K."/>
            <person name="Leblanc C."/>
            <person name="Lopez P.J."/>
            <person name="McLachlan D.H."/>
            <person name="Meslet-Cladiere L."/>
            <person name="Moustafa A."/>
            <person name="Nehr Z."/>
            <person name="Nyvall Collen P."/>
            <person name="Panaud O."/>
            <person name="Partensky F."/>
            <person name="Poulain J."/>
            <person name="Rensing S.A."/>
            <person name="Rousvoal S."/>
            <person name="Samson G."/>
            <person name="Symeonidi A."/>
            <person name="Weissenbach J."/>
            <person name="Zambounis A."/>
            <person name="Wincker P."/>
            <person name="Boyen C."/>
        </authorList>
    </citation>
    <scope>NUCLEOTIDE SEQUENCE [LARGE SCALE GENOMIC DNA]</scope>
    <source>
        <strain evidence="3">cv. Stackhouse</strain>
    </source>
</reference>
<dbReference type="PANTHER" id="PTHR12121:SF34">
    <property type="entry name" value="PROTEIN ANGEL"/>
    <property type="match status" value="1"/>
</dbReference>
<evidence type="ECO:0000313" key="3">
    <source>
        <dbReference type="Proteomes" id="UP000012073"/>
    </source>
</evidence>
<dbReference type="OMA" id="QVYTYVP"/>